<dbReference type="PANTHER" id="PTHR19241">
    <property type="entry name" value="ATP-BINDING CASSETTE TRANSPORTER"/>
    <property type="match status" value="1"/>
</dbReference>
<gene>
    <name evidence="2" type="ORF">M6B38_404550</name>
</gene>
<evidence type="ECO:0000313" key="2">
    <source>
        <dbReference type="EMBL" id="KAJ6818969.1"/>
    </source>
</evidence>
<accession>A0AAX6FRF4</accession>
<reference evidence="2" key="1">
    <citation type="journal article" date="2023" name="GigaByte">
        <title>Genome assembly of the bearded iris, Iris pallida Lam.</title>
        <authorList>
            <person name="Bruccoleri R.E."/>
            <person name="Oakeley E.J."/>
            <person name="Faust A.M.E."/>
            <person name="Altorfer M."/>
            <person name="Dessus-Babus S."/>
            <person name="Burckhardt D."/>
            <person name="Oertli M."/>
            <person name="Naumann U."/>
            <person name="Petersen F."/>
            <person name="Wong J."/>
        </authorList>
    </citation>
    <scope>NUCLEOTIDE SEQUENCE</scope>
    <source>
        <strain evidence="2">GSM-AAB239-AS_SAM_17_03QT</strain>
    </source>
</reference>
<evidence type="ECO:0000256" key="1">
    <source>
        <dbReference type="ARBA" id="ARBA00022448"/>
    </source>
</evidence>
<dbReference type="AlphaFoldDB" id="A0AAX6FRF4"/>
<sequence>MLITILVPSFTHSSMKYWSYDIIQASGFYKQWDFYFHATWLYALPACILKVNILWTEPFSWTSLTYYVIGYSPEASRQRLVGMLMEIGSGKSTESSAMTMSYFLLEQDCRQSDEDANGLGLMIITLPLVSEFGEGMVKWMWHVGT</sequence>
<keyword evidence="3" id="KW-1185">Reference proteome</keyword>
<reference evidence="2" key="2">
    <citation type="submission" date="2023-04" db="EMBL/GenBank/DDBJ databases">
        <authorList>
            <person name="Bruccoleri R.E."/>
            <person name="Oakeley E.J."/>
            <person name="Faust A.-M."/>
            <person name="Dessus-Babus S."/>
            <person name="Altorfer M."/>
            <person name="Burckhardt D."/>
            <person name="Oertli M."/>
            <person name="Naumann U."/>
            <person name="Petersen F."/>
            <person name="Wong J."/>
        </authorList>
    </citation>
    <scope>NUCLEOTIDE SEQUENCE</scope>
    <source>
        <strain evidence="2">GSM-AAB239-AS_SAM_17_03QT</strain>
        <tissue evidence="2">Leaf</tissue>
    </source>
</reference>
<protein>
    <submittedName>
        <fullName evidence="2">ABC transporter G family member 41 isoform X2</fullName>
    </submittedName>
</protein>
<keyword evidence="1" id="KW-0813">Transport</keyword>
<dbReference type="EMBL" id="JANAVB010026799">
    <property type="protein sequence ID" value="KAJ6818969.1"/>
    <property type="molecule type" value="Genomic_DNA"/>
</dbReference>
<name>A0AAX6FRF4_IRIPA</name>
<dbReference type="Proteomes" id="UP001140949">
    <property type="component" value="Unassembled WGS sequence"/>
</dbReference>
<organism evidence="2 3">
    <name type="scientific">Iris pallida</name>
    <name type="common">Sweet iris</name>
    <dbReference type="NCBI Taxonomy" id="29817"/>
    <lineage>
        <taxon>Eukaryota</taxon>
        <taxon>Viridiplantae</taxon>
        <taxon>Streptophyta</taxon>
        <taxon>Embryophyta</taxon>
        <taxon>Tracheophyta</taxon>
        <taxon>Spermatophyta</taxon>
        <taxon>Magnoliopsida</taxon>
        <taxon>Liliopsida</taxon>
        <taxon>Asparagales</taxon>
        <taxon>Iridaceae</taxon>
        <taxon>Iridoideae</taxon>
        <taxon>Irideae</taxon>
        <taxon>Iris</taxon>
    </lineage>
</organism>
<evidence type="ECO:0000313" key="3">
    <source>
        <dbReference type="Proteomes" id="UP001140949"/>
    </source>
</evidence>
<proteinExistence type="predicted"/>
<comment type="caution">
    <text evidence="2">The sequence shown here is derived from an EMBL/GenBank/DDBJ whole genome shotgun (WGS) entry which is preliminary data.</text>
</comment>